<dbReference type="GeneID" id="92500596"/>
<keyword evidence="4" id="KW-1185">Reference proteome</keyword>
<feature type="chain" id="PRO_5044539020" evidence="1">
    <location>
        <begin position="23"/>
        <end position="292"/>
    </location>
</feature>
<dbReference type="RefSeq" id="WP_035553476.1">
    <property type="nucleotide sequence ID" value="NZ_AWFH01000040.1"/>
</dbReference>
<dbReference type="SUPFAM" id="SSF81901">
    <property type="entry name" value="HCP-like"/>
    <property type="match status" value="1"/>
</dbReference>
<reference evidence="3 4" key="1">
    <citation type="journal article" date="2014" name="Antonie Van Leeuwenhoek">
        <title>Hyphomonas beringensis sp. nov. and Hyphomonas chukchiensis sp. nov., isolated from surface seawater of the Bering Sea and Chukchi Sea.</title>
        <authorList>
            <person name="Li C."/>
            <person name="Lai Q."/>
            <person name="Li G."/>
            <person name="Dong C."/>
            <person name="Wang J."/>
            <person name="Liao Y."/>
            <person name="Shao Z."/>
        </authorList>
    </citation>
    <scope>NUCLEOTIDE SEQUENCE [LARGE SCALE GENOMIC DNA]</scope>
    <source>
        <strain evidence="3 4">22II1-22F38</strain>
    </source>
</reference>
<proteinExistence type="predicted"/>
<dbReference type="PATRIC" id="fig|1280948.3.peg.2573"/>
<dbReference type="PANTHER" id="PTHR13891">
    <property type="entry name" value="CYTOCHROME C OXIDASE ASSEMBLY FACTOR 7"/>
    <property type="match status" value="1"/>
</dbReference>
<evidence type="ECO:0000313" key="3">
    <source>
        <dbReference type="EMBL" id="KCZ59523.1"/>
    </source>
</evidence>
<organism evidence="3 4">
    <name type="scientific">Hyphomonas atlantica</name>
    <dbReference type="NCBI Taxonomy" id="1280948"/>
    <lineage>
        <taxon>Bacteria</taxon>
        <taxon>Pseudomonadati</taxon>
        <taxon>Pseudomonadota</taxon>
        <taxon>Alphaproteobacteria</taxon>
        <taxon>Hyphomonadales</taxon>
        <taxon>Hyphomonadaceae</taxon>
        <taxon>Hyphomonas</taxon>
    </lineage>
</organism>
<comment type="caution">
    <text evidence="3">The sequence shown here is derived from an EMBL/GenBank/DDBJ whole genome shotgun (WGS) entry which is preliminary data.</text>
</comment>
<dbReference type="OrthoDB" id="5321503at2"/>
<evidence type="ECO:0000313" key="5">
    <source>
        <dbReference type="Proteomes" id="UP000259173"/>
    </source>
</evidence>
<dbReference type="Gene3D" id="1.25.40.10">
    <property type="entry name" value="Tetratricopeptide repeat domain"/>
    <property type="match status" value="1"/>
</dbReference>
<dbReference type="InterPro" id="IPR040239">
    <property type="entry name" value="HcpB-like"/>
</dbReference>
<dbReference type="PANTHER" id="PTHR13891:SF1">
    <property type="entry name" value="CYTOCHROME C OXIDASE ASSEMBLY FACTOR 7"/>
    <property type="match status" value="1"/>
</dbReference>
<evidence type="ECO:0000313" key="2">
    <source>
        <dbReference type="EMBL" id="HAE94991.1"/>
    </source>
</evidence>
<dbReference type="PROSITE" id="PS51257">
    <property type="entry name" value="PROKAR_LIPOPROTEIN"/>
    <property type="match status" value="1"/>
</dbReference>
<gene>
    <name evidence="2" type="ORF">DCG65_10545</name>
    <name evidence="3" type="ORF">HY36_17855</name>
</gene>
<dbReference type="Proteomes" id="UP000259173">
    <property type="component" value="Unassembled WGS sequence"/>
</dbReference>
<accession>A0A059DZD5</accession>
<evidence type="ECO:0000313" key="4">
    <source>
        <dbReference type="Proteomes" id="UP000024547"/>
    </source>
</evidence>
<dbReference type="Proteomes" id="UP000024547">
    <property type="component" value="Unassembled WGS sequence"/>
</dbReference>
<dbReference type="AlphaFoldDB" id="A0A059DZD5"/>
<keyword evidence="1" id="KW-0732">Signal</keyword>
<evidence type="ECO:0000256" key="1">
    <source>
        <dbReference type="SAM" id="SignalP"/>
    </source>
</evidence>
<dbReference type="EMBL" id="DMBR01000319">
    <property type="protein sequence ID" value="HAE94991.1"/>
    <property type="molecule type" value="Genomic_DNA"/>
</dbReference>
<dbReference type="EMBL" id="AWFH01000040">
    <property type="protein sequence ID" value="KCZ59523.1"/>
    <property type="molecule type" value="Genomic_DNA"/>
</dbReference>
<sequence length="292" mass="32433">MLSWRILLAVFALVFVACQQRSETIASAPACNGTAEEATPCIEKKVQSWRASADMSDANSTYKLFESACGVDDPDGCWMLGRALQGDGFMSEKMQKIGSFRQDRLDPERGAMMIQKSCELGSEYGCLNHAASLAAEVHWNPDELQKADLEKVMDNFYRSCELGFVTGCGGYFDLSVSMQPSPDIEKEKYAAQELCDNKIGSGCHLLGIYIIHEAQDEDQHKRALPMWKQGCEYGHEDACRSYAGNMDYFGNDAEYDWAVRTACEFGFHTGEWGAKDSVDYPPCRSLNSGSDD</sequence>
<feature type="signal peptide" evidence="1">
    <location>
        <begin position="1"/>
        <end position="22"/>
    </location>
</feature>
<name>A0A059DZD5_9PROT</name>
<reference evidence="2 5" key="2">
    <citation type="journal article" date="2018" name="Nat. Biotechnol.">
        <title>A standardized bacterial taxonomy based on genome phylogeny substantially revises the tree of life.</title>
        <authorList>
            <person name="Parks D.H."/>
            <person name="Chuvochina M."/>
            <person name="Waite D.W."/>
            <person name="Rinke C."/>
            <person name="Skarshewski A."/>
            <person name="Chaumeil P.A."/>
            <person name="Hugenholtz P."/>
        </authorList>
    </citation>
    <scope>NUCLEOTIDE SEQUENCE [LARGE SCALE GENOMIC DNA]</scope>
    <source>
        <strain evidence="2">UBA8557</strain>
    </source>
</reference>
<dbReference type="InterPro" id="IPR011990">
    <property type="entry name" value="TPR-like_helical_dom_sf"/>
</dbReference>
<dbReference type="STRING" id="1280948.HY36_17855"/>
<protein>
    <submittedName>
        <fullName evidence="3">Uncharacterized protein</fullName>
    </submittedName>
</protein>